<dbReference type="AlphaFoldDB" id="A0A9W5VWD9"/>
<feature type="transmembrane region" description="Helical" evidence="2">
    <location>
        <begin position="106"/>
        <end position="129"/>
    </location>
</feature>
<evidence type="ECO:0000256" key="1">
    <source>
        <dbReference type="SAM" id="MobiDB-lite"/>
    </source>
</evidence>
<proteinExistence type="predicted"/>
<dbReference type="EMBL" id="AGWN01000001">
    <property type="protein sequence ID" value="EPD30877.1"/>
    <property type="molecule type" value="Genomic_DNA"/>
</dbReference>
<feature type="transmembrane region" description="Helical" evidence="2">
    <location>
        <begin position="75"/>
        <end position="94"/>
    </location>
</feature>
<feature type="region of interest" description="Disordered" evidence="1">
    <location>
        <begin position="1"/>
        <end position="42"/>
    </location>
</feature>
<keyword evidence="4" id="KW-1185">Reference proteome</keyword>
<reference evidence="3 4" key="1">
    <citation type="submission" date="2013-05" db="EMBL/GenBank/DDBJ databases">
        <title>The Genome Sequence of Actinomyces europaeus ACS-120-V-COL10B.</title>
        <authorList>
            <consortium name="The Broad Institute Genomics Platform"/>
            <person name="Earl A."/>
            <person name="Ward D."/>
            <person name="Feldgarden M."/>
            <person name="Gevers D."/>
            <person name="Saerens B."/>
            <person name="Vaneechoutte M."/>
            <person name="Walker B."/>
            <person name="Young S."/>
            <person name="Zeng Q."/>
            <person name="Gargeya S."/>
            <person name="Fitzgerald M."/>
            <person name="Haas B."/>
            <person name="Abouelleil A."/>
            <person name="Allen A.W."/>
            <person name="Alvarado L."/>
            <person name="Arachchi H.M."/>
            <person name="Berlin A.M."/>
            <person name="Chapman S.B."/>
            <person name="Gainer-Dewar J."/>
            <person name="Goldberg J."/>
            <person name="Griggs A."/>
            <person name="Gujja S."/>
            <person name="Hansen M."/>
            <person name="Howarth C."/>
            <person name="Imamovic A."/>
            <person name="Ireland A."/>
            <person name="Larimer J."/>
            <person name="McCowan C."/>
            <person name="Murphy C."/>
            <person name="Pearson M."/>
            <person name="Poon T.W."/>
            <person name="Priest M."/>
            <person name="Roberts A."/>
            <person name="Saif S."/>
            <person name="Shea T."/>
            <person name="Sisk P."/>
            <person name="Sykes S."/>
            <person name="Wortman J."/>
            <person name="Nusbaum C."/>
            <person name="Birren B."/>
        </authorList>
    </citation>
    <scope>NUCLEOTIDE SEQUENCE [LARGE SCALE GENOMIC DNA]</scope>
    <source>
        <strain evidence="3 4">ACS-120-V-Col10b</strain>
    </source>
</reference>
<feature type="transmembrane region" description="Helical" evidence="2">
    <location>
        <begin position="52"/>
        <end position="69"/>
    </location>
</feature>
<accession>A0A9W5VWD9</accession>
<organism evidence="3 4">
    <name type="scientific">Gleimia europaea ACS-120-V-Col10b</name>
    <dbReference type="NCBI Taxonomy" id="883069"/>
    <lineage>
        <taxon>Bacteria</taxon>
        <taxon>Bacillati</taxon>
        <taxon>Actinomycetota</taxon>
        <taxon>Actinomycetes</taxon>
        <taxon>Actinomycetales</taxon>
        <taxon>Actinomycetaceae</taxon>
        <taxon>Gleimia</taxon>
    </lineage>
</organism>
<dbReference type="RefSeq" id="WP_016443989.1">
    <property type="nucleotide sequence ID" value="NZ_KE150266.1"/>
</dbReference>
<feature type="transmembrane region" description="Helical" evidence="2">
    <location>
        <begin position="141"/>
        <end position="159"/>
    </location>
</feature>
<protein>
    <submittedName>
        <fullName evidence="3">Uncharacterized protein</fullName>
    </submittedName>
</protein>
<evidence type="ECO:0000313" key="3">
    <source>
        <dbReference type="EMBL" id="EPD30877.1"/>
    </source>
</evidence>
<keyword evidence="2" id="KW-0812">Transmembrane</keyword>
<comment type="caution">
    <text evidence="3">The sequence shown here is derived from an EMBL/GenBank/DDBJ whole genome shotgun (WGS) entry which is preliminary data.</text>
</comment>
<dbReference type="Proteomes" id="UP000014387">
    <property type="component" value="Unassembled WGS sequence"/>
</dbReference>
<evidence type="ECO:0000313" key="4">
    <source>
        <dbReference type="Proteomes" id="UP000014387"/>
    </source>
</evidence>
<keyword evidence="2" id="KW-0472">Membrane</keyword>
<dbReference type="OrthoDB" id="9933345at2"/>
<keyword evidence="2" id="KW-1133">Transmembrane helix</keyword>
<sequence length="216" mass="23961">MSSASQPNFNEYTSAYDGSKPSQRLEHNARQNSSLENTRQDTVEKARGNGPLLLLVFAFLALVVSFLPMVTGRAIAIYGMLLFFPFIITVAMAIGSQISRQRGIMIATGVVGLITGILNVITSVLGLLLTMGSDNAMFIDWLLPLVVASGVIVGAVLTLRQRPAYMPAPAYIATDLRQFEQFQQFERFQQFQQFQNSQRFKQDARRSEQNNSSDQA</sequence>
<gene>
    <name evidence="3" type="ORF">HMPREF9238_00632</name>
</gene>
<feature type="compositionally biased region" description="Polar residues" evidence="1">
    <location>
        <begin position="1"/>
        <end position="13"/>
    </location>
</feature>
<name>A0A9W5VWD9_9ACTO</name>
<evidence type="ECO:0000256" key="2">
    <source>
        <dbReference type="SAM" id="Phobius"/>
    </source>
</evidence>